<dbReference type="Pfam" id="PF13347">
    <property type="entry name" value="MFS_2"/>
    <property type="match status" value="2"/>
</dbReference>
<feature type="transmembrane region" description="Helical" evidence="3">
    <location>
        <begin position="28"/>
        <end position="47"/>
    </location>
</feature>
<evidence type="ECO:0000256" key="3">
    <source>
        <dbReference type="SAM" id="Phobius"/>
    </source>
</evidence>
<protein>
    <submittedName>
        <fullName evidence="4">Uncharacterized protein</fullName>
    </submittedName>
</protein>
<feature type="transmembrane region" description="Helical" evidence="3">
    <location>
        <begin position="99"/>
        <end position="119"/>
    </location>
</feature>
<evidence type="ECO:0000256" key="1">
    <source>
        <dbReference type="ARBA" id="ARBA00004141"/>
    </source>
</evidence>
<gene>
    <name evidence="4" type="ORF">P4O66_004572</name>
</gene>
<dbReference type="PANTHER" id="PTHR11328">
    <property type="entry name" value="MAJOR FACILITATOR SUPERFAMILY DOMAIN-CONTAINING PROTEIN"/>
    <property type="match status" value="1"/>
</dbReference>
<dbReference type="GO" id="GO:0005886">
    <property type="term" value="C:plasma membrane"/>
    <property type="evidence" value="ECO:0007669"/>
    <property type="project" value="TreeGrafter"/>
</dbReference>
<comment type="similarity">
    <text evidence="2">Belongs to the major facilitator superfamily.</text>
</comment>
<evidence type="ECO:0000313" key="5">
    <source>
        <dbReference type="Proteomes" id="UP001239994"/>
    </source>
</evidence>
<keyword evidence="3" id="KW-0812">Transmembrane</keyword>
<keyword evidence="3" id="KW-0472">Membrane</keyword>
<feature type="transmembrane region" description="Helical" evidence="3">
    <location>
        <begin position="202"/>
        <end position="225"/>
    </location>
</feature>
<dbReference type="Proteomes" id="UP001239994">
    <property type="component" value="Unassembled WGS sequence"/>
</dbReference>
<keyword evidence="5" id="KW-1185">Reference proteome</keyword>
<organism evidence="4 5">
    <name type="scientific">Electrophorus voltai</name>
    <dbReference type="NCBI Taxonomy" id="2609070"/>
    <lineage>
        <taxon>Eukaryota</taxon>
        <taxon>Metazoa</taxon>
        <taxon>Chordata</taxon>
        <taxon>Craniata</taxon>
        <taxon>Vertebrata</taxon>
        <taxon>Euteleostomi</taxon>
        <taxon>Actinopterygii</taxon>
        <taxon>Neopterygii</taxon>
        <taxon>Teleostei</taxon>
        <taxon>Ostariophysi</taxon>
        <taxon>Gymnotiformes</taxon>
        <taxon>Gymnotoidei</taxon>
        <taxon>Gymnotidae</taxon>
        <taxon>Electrophorus</taxon>
    </lineage>
</organism>
<dbReference type="InterPro" id="IPR036259">
    <property type="entry name" value="MFS_trans_sf"/>
</dbReference>
<evidence type="ECO:0000313" key="4">
    <source>
        <dbReference type="EMBL" id="KAK1801511.1"/>
    </source>
</evidence>
<sequence>MEILRIILSSLAFVLRGRRAFLGDFNEFMSAFYVSIMLFLGRAWDAITDPLVGYAVSKSGQTRFGKLIPWIVCSAPMGILSYVMLWYTPRDTMSPVFSFCWYLSWCCLFDAFMSCYHVPYTSLNMFLGGDQRDRDSATGYRMGMEMFGTLAGLVIQGQIVGRYHAKRAETCSMLNGSHTLAGNLSYNFTSPLTDTLQNTRRAYLVAALALGALYFLCCLTLFLGVKEKLAPLSRLERSTVPYLTSLKLLMRHTPYVRLVFGFLFASLAFQGYIPCLIILYFVKDSFPIFAVTGILCGFSLSCLFLLPWSMLPDAVDDFKLKNPSYMDLEPMFYACFVFFNKFGGGVSSGASTLALHFAGYQSGVCMQDPGVVATLQVIFVPVPIILLLIGLVLFYLYPINEEVRQKIKAEIKAAKKQQKLVGAELIWFGELRMPSQQVNWKCSCANSSCVALSNTGYACKAILLSSAPSTLICSHWNLEPLPLAELPPA</sequence>
<dbReference type="PANTHER" id="PTHR11328:SF31">
    <property type="entry name" value="SODIUM-DEPENDENT LYSOPHOSPHATIDYLCHOLINE SYMPORTER 1 ISOFORM X1-RELATED"/>
    <property type="match status" value="1"/>
</dbReference>
<feature type="transmembrane region" description="Helical" evidence="3">
    <location>
        <begin position="288"/>
        <end position="311"/>
    </location>
</feature>
<accession>A0AAD9E180</accession>
<feature type="transmembrane region" description="Helical" evidence="3">
    <location>
        <begin position="378"/>
        <end position="397"/>
    </location>
</feature>
<proteinExistence type="inferred from homology"/>
<dbReference type="AlphaFoldDB" id="A0AAD9E180"/>
<dbReference type="GO" id="GO:0008643">
    <property type="term" value="P:carbohydrate transport"/>
    <property type="evidence" value="ECO:0007669"/>
    <property type="project" value="InterPro"/>
</dbReference>
<dbReference type="SUPFAM" id="SSF103473">
    <property type="entry name" value="MFS general substrate transporter"/>
    <property type="match status" value="1"/>
</dbReference>
<keyword evidence="3" id="KW-1133">Transmembrane helix</keyword>
<comment type="caution">
    <text evidence="4">The sequence shown here is derived from an EMBL/GenBank/DDBJ whole genome shotgun (WGS) entry which is preliminary data.</text>
</comment>
<dbReference type="GO" id="GO:0015293">
    <property type="term" value="F:symporter activity"/>
    <property type="evidence" value="ECO:0007669"/>
    <property type="project" value="InterPro"/>
</dbReference>
<feature type="transmembrane region" description="Helical" evidence="3">
    <location>
        <begin position="67"/>
        <end position="87"/>
    </location>
</feature>
<feature type="transmembrane region" description="Helical" evidence="3">
    <location>
        <begin position="255"/>
        <end position="282"/>
    </location>
</feature>
<name>A0AAD9E180_9TELE</name>
<reference evidence="4" key="1">
    <citation type="submission" date="2023-03" db="EMBL/GenBank/DDBJ databases">
        <title>Electrophorus voltai genome.</title>
        <authorList>
            <person name="Bian C."/>
        </authorList>
    </citation>
    <scope>NUCLEOTIDE SEQUENCE</scope>
    <source>
        <strain evidence="4">CB-2022</strain>
        <tissue evidence="4">Muscle</tissue>
    </source>
</reference>
<comment type="subcellular location">
    <subcellularLocation>
        <location evidence="1">Membrane</location>
        <topology evidence="1">Multi-pass membrane protein</topology>
    </subcellularLocation>
</comment>
<dbReference type="EMBL" id="JAROKS010000008">
    <property type="protein sequence ID" value="KAK1801511.1"/>
    <property type="molecule type" value="Genomic_DNA"/>
</dbReference>
<dbReference type="InterPro" id="IPR039672">
    <property type="entry name" value="MFS_2"/>
</dbReference>
<evidence type="ECO:0000256" key="2">
    <source>
        <dbReference type="ARBA" id="ARBA00008335"/>
    </source>
</evidence>